<evidence type="ECO:0000256" key="1">
    <source>
        <dbReference type="SAM" id="MobiDB-lite"/>
    </source>
</evidence>
<dbReference type="OrthoDB" id="10583350at2759"/>
<proteinExistence type="predicted"/>
<dbReference type="AlphaFoldDB" id="A0A816E0Z8"/>
<comment type="caution">
    <text evidence="3">The sequence shown here is derived from an EMBL/GenBank/DDBJ whole genome shotgun (WGS) entry which is preliminary data.</text>
</comment>
<evidence type="ECO:0000313" key="2">
    <source>
        <dbReference type="EMBL" id="CAF1498570.1"/>
    </source>
</evidence>
<evidence type="ECO:0000313" key="4">
    <source>
        <dbReference type="Proteomes" id="UP000663832"/>
    </source>
</evidence>
<organism evidence="3 4">
    <name type="scientific">Adineta steineri</name>
    <dbReference type="NCBI Taxonomy" id="433720"/>
    <lineage>
        <taxon>Eukaryota</taxon>
        <taxon>Metazoa</taxon>
        <taxon>Spiralia</taxon>
        <taxon>Gnathifera</taxon>
        <taxon>Rotifera</taxon>
        <taxon>Eurotatoria</taxon>
        <taxon>Bdelloidea</taxon>
        <taxon>Adinetida</taxon>
        <taxon>Adinetidae</taxon>
        <taxon>Adineta</taxon>
    </lineage>
</organism>
<keyword evidence="4" id="KW-1185">Reference proteome</keyword>
<dbReference type="Proteomes" id="UP000663877">
    <property type="component" value="Unassembled WGS sequence"/>
</dbReference>
<gene>
    <name evidence="2" type="ORF">BJG266_LOCUS43034</name>
    <name evidence="3" type="ORF">QVE165_LOCUS59944</name>
</gene>
<feature type="non-terminal residue" evidence="3">
    <location>
        <position position="1"/>
    </location>
</feature>
<evidence type="ECO:0000313" key="3">
    <source>
        <dbReference type="EMBL" id="CAF1643769.1"/>
    </source>
</evidence>
<name>A0A816E0Z8_9BILA</name>
<protein>
    <submittedName>
        <fullName evidence="3">Uncharacterized protein</fullName>
    </submittedName>
</protein>
<dbReference type="EMBL" id="CAJNOM010003279">
    <property type="protein sequence ID" value="CAF1643769.1"/>
    <property type="molecule type" value="Genomic_DNA"/>
</dbReference>
<accession>A0A816E0Z8</accession>
<feature type="region of interest" description="Disordered" evidence="1">
    <location>
        <begin position="32"/>
        <end position="54"/>
    </location>
</feature>
<dbReference type="EMBL" id="CAJNOI010002939">
    <property type="protein sequence ID" value="CAF1498570.1"/>
    <property type="molecule type" value="Genomic_DNA"/>
</dbReference>
<dbReference type="Proteomes" id="UP000663832">
    <property type="component" value="Unassembled WGS sequence"/>
</dbReference>
<reference evidence="3" key="1">
    <citation type="submission" date="2021-02" db="EMBL/GenBank/DDBJ databases">
        <authorList>
            <person name="Nowell W R."/>
        </authorList>
    </citation>
    <scope>NUCLEOTIDE SEQUENCE</scope>
</reference>
<sequence>SYLNTIKHLQFQYMNKQQLNIILQLISQLRQTNGNNDDDKRSRSPSQSSPTSVKRLALSFDPPITSSPAILHDRTNQITNNNMNQSVTKGIKRKLTTHQYTTLDFENDPDNYF</sequence>